<comment type="similarity">
    <text evidence="2">Belongs to the TMC family.</text>
</comment>
<gene>
    <name evidence="9" type="ORF">LARSCL_LOCUS9339</name>
</gene>
<feature type="transmembrane region" description="Helical" evidence="7">
    <location>
        <begin position="392"/>
        <end position="410"/>
    </location>
</feature>
<dbReference type="InterPro" id="IPR038900">
    <property type="entry name" value="TMC"/>
</dbReference>
<sequence>MADEPDDDELEAYLRSSLSDRRRSRWGRQSLRRGSSPFLTEGMAGKHGRRLSSFTTSSGDDTAISMEEEETPEEVKENMRLNKQIIETIKLQPWRMKKKYKILRKAKAYVRKHEGELAQSKRSKDVFAKYTLLWSRGWNRFKREVANFMVMLTPWEMRIKRIESHFGSVVASYFTFLRWVFWINCFISAFVCCFLMVPEVLRGAPDLTGMRKEIKSEEAESALNLKNIWDFEGYLKYSPIFYGYYSNQEKTEEGYRVPLAYFLTSIAVYIFSFFAILRRMAENSRMSKLSEKDDECTFAWKLFTGWDYMIGNPETAYNKVASLVMGFKEAILEEKEKKKEEKSWKLISIRVAANFAVFLLLASSAYAVVLVVTRSQEPEAQENGTWYRQNEVTLVVSFISILFPNLFDMIGMAEKYHPRVQLRWQLARILLLYLLNLYTLIFALFAKVYKTTDELQVLAKNITEFIDSSQNASVRHTRSLLEMVGTTEDTETTTTVACAVFAIQNCSLAYAAYLSSKNRTNFQMPTTTSQPNVSMVDGDYFLDNSTLEEDLAYDRQYRLIIANLTAFGIANWNVSTSVPDGPHIVLNPVFFNLSLENMTRDIPKEFQTTVSTENWTLWGDFNESLSTLTSFFSTAFLYNETTTFSSEATTTTTTDEEPTSESTEFPWPPDFNCTFYITVCPSDANSTYDPNFTTTEDGTTTGDLNFTINGTDSFENATSQPSCRVYEFDEDAPCPARCMQEEKKKRMPTSDDLLLIPDSTKELLRKRCWETAFGQELVKLTIMDLVMTVISTIITDFLRAVFVRYANNCWCWDLEKGFPGYGDFKIAENILHLVNNQGLVWMGMFFSPGLPAINTVKLCILVYVRSWAVLTANIPHETVFRASRSNNFYYALLLIMLFLCTLPVGFACVWLEPSWHCGPFSSHRRIFNVLTSYVLNALPTFMVEVVQYLTSPGVVIPLLLLLILIIYYLISLTGSLREANNDLKMQLRREKNEREKPAVVRKASEPAIELTEDLTKWSSAKKILPVLPNKFRTSSQLLGEESDDSHDTPTKKQGKRSHIGDPSEDKFEGPEDKKALKEDHYKDKLHRRPSPMSTESHKSSSDGEDRRWIRRGGITGNGDLPLITISQASEGRDSMSSLNSSEEGTPPSSATSFRRPGLIPSVSEQEEDEYVEEDEELSIEIRDHTHFEPIRDAQENGEQEEVSIAPETMDTPVKDTATIKSLTGCGAPKFRNIDESSSTDRDTDDYCNKPTLPIAEVKRRSSRQPSLQRAKAVKGSDSIGSNDSNTLRPPSPEADVKNRDFWGKVSQINIDEINK</sequence>
<feature type="transmembrane region" description="Helical" evidence="7">
    <location>
        <begin position="259"/>
        <end position="277"/>
    </location>
</feature>
<feature type="compositionally biased region" description="Basic and acidic residues" evidence="6">
    <location>
        <begin position="1095"/>
        <end position="1107"/>
    </location>
</feature>
<protein>
    <recommendedName>
        <fullName evidence="8">TMC domain-containing protein</fullName>
    </recommendedName>
</protein>
<feature type="compositionally biased region" description="Polar residues" evidence="6">
    <location>
        <begin position="1278"/>
        <end position="1288"/>
    </location>
</feature>
<keyword evidence="4 7" id="KW-1133">Transmembrane helix</keyword>
<feature type="transmembrane region" description="Helical" evidence="7">
    <location>
        <begin position="888"/>
        <end position="910"/>
    </location>
</feature>
<dbReference type="GO" id="GO:0008381">
    <property type="term" value="F:mechanosensitive monoatomic ion channel activity"/>
    <property type="evidence" value="ECO:0007669"/>
    <property type="project" value="TreeGrafter"/>
</dbReference>
<feature type="compositionally biased region" description="Basic and acidic residues" evidence="6">
    <location>
        <begin position="1179"/>
        <end position="1194"/>
    </location>
</feature>
<keyword evidence="5 7" id="KW-0472">Membrane</keyword>
<organism evidence="9 10">
    <name type="scientific">Larinioides sclopetarius</name>
    <dbReference type="NCBI Taxonomy" id="280406"/>
    <lineage>
        <taxon>Eukaryota</taxon>
        <taxon>Metazoa</taxon>
        <taxon>Ecdysozoa</taxon>
        <taxon>Arthropoda</taxon>
        <taxon>Chelicerata</taxon>
        <taxon>Arachnida</taxon>
        <taxon>Araneae</taxon>
        <taxon>Araneomorphae</taxon>
        <taxon>Entelegynae</taxon>
        <taxon>Araneoidea</taxon>
        <taxon>Araneidae</taxon>
        <taxon>Larinioides</taxon>
    </lineage>
</organism>
<evidence type="ECO:0000313" key="9">
    <source>
        <dbReference type="EMBL" id="CAL1277666.1"/>
    </source>
</evidence>
<comment type="caution">
    <text evidence="9">The sequence shown here is derived from an EMBL/GenBank/DDBJ whole genome shotgun (WGS) entry which is preliminary data.</text>
</comment>
<dbReference type="PANTHER" id="PTHR23302">
    <property type="entry name" value="TRANSMEMBRANE CHANNEL-RELATED"/>
    <property type="match status" value="1"/>
</dbReference>
<feature type="domain" description="TMC" evidence="8">
    <location>
        <begin position="768"/>
        <end position="883"/>
    </location>
</feature>
<keyword evidence="10" id="KW-1185">Reference proteome</keyword>
<keyword evidence="3 7" id="KW-0812">Transmembrane</keyword>
<comment type="subcellular location">
    <subcellularLocation>
        <location evidence="1">Membrane</location>
        <topology evidence="1">Multi-pass membrane protein</topology>
    </subcellularLocation>
</comment>
<accession>A0AAV2A0X1</accession>
<evidence type="ECO:0000256" key="3">
    <source>
        <dbReference type="ARBA" id="ARBA00022692"/>
    </source>
</evidence>
<dbReference type="Proteomes" id="UP001497382">
    <property type="component" value="Unassembled WGS sequence"/>
</dbReference>
<feature type="transmembrane region" description="Helical" evidence="7">
    <location>
        <begin position="176"/>
        <end position="197"/>
    </location>
</feature>
<feature type="transmembrane region" description="Helical" evidence="7">
    <location>
        <begin position="347"/>
        <end position="372"/>
    </location>
</feature>
<dbReference type="Pfam" id="PF07810">
    <property type="entry name" value="TMC"/>
    <property type="match status" value="1"/>
</dbReference>
<feature type="transmembrane region" description="Helical" evidence="7">
    <location>
        <begin position="430"/>
        <end position="449"/>
    </location>
</feature>
<evidence type="ECO:0000256" key="4">
    <source>
        <dbReference type="ARBA" id="ARBA00022989"/>
    </source>
</evidence>
<feature type="compositionally biased region" description="Acidic residues" evidence="6">
    <location>
        <begin position="1164"/>
        <end position="1178"/>
    </location>
</feature>
<feature type="compositionally biased region" description="Low complexity" evidence="6">
    <location>
        <begin position="27"/>
        <end position="36"/>
    </location>
</feature>
<evidence type="ECO:0000256" key="6">
    <source>
        <dbReference type="SAM" id="MobiDB-lite"/>
    </source>
</evidence>
<feature type="compositionally biased region" description="Polar residues" evidence="6">
    <location>
        <begin position="1124"/>
        <end position="1152"/>
    </location>
</feature>
<feature type="region of interest" description="Disordered" evidence="6">
    <location>
        <begin position="1034"/>
        <end position="1302"/>
    </location>
</feature>
<evidence type="ECO:0000313" key="10">
    <source>
        <dbReference type="Proteomes" id="UP001497382"/>
    </source>
</evidence>
<reference evidence="9 10" key="1">
    <citation type="submission" date="2024-04" db="EMBL/GenBank/DDBJ databases">
        <authorList>
            <person name="Rising A."/>
            <person name="Reimegard J."/>
            <person name="Sonavane S."/>
            <person name="Akerstrom W."/>
            <person name="Nylinder S."/>
            <person name="Hedman E."/>
            <person name="Kallberg Y."/>
        </authorList>
    </citation>
    <scope>NUCLEOTIDE SEQUENCE [LARGE SCALE GENOMIC DNA]</scope>
</reference>
<feature type="compositionally biased region" description="Basic and acidic residues" evidence="6">
    <location>
        <begin position="1231"/>
        <end position="1247"/>
    </location>
</feature>
<proteinExistence type="inferred from homology"/>
<name>A0AAV2A0X1_9ARAC</name>
<evidence type="ECO:0000256" key="1">
    <source>
        <dbReference type="ARBA" id="ARBA00004141"/>
    </source>
</evidence>
<feature type="transmembrane region" description="Helical" evidence="7">
    <location>
        <begin position="930"/>
        <end position="949"/>
    </location>
</feature>
<dbReference type="InterPro" id="IPR012496">
    <property type="entry name" value="TMC_dom"/>
</dbReference>
<feature type="compositionally biased region" description="Basic and acidic residues" evidence="6">
    <location>
        <begin position="1058"/>
        <end position="1082"/>
    </location>
</feature>
<evidence type="ECO:0000256" key="7">
    <source>
        <dbReference type="SAM" id="Phobius"/>
    </source>
</evidence>
<dbReference type="PANTHER" id="PTHR23302:SF40">
    <property type="entry name" value="TRANSMEMBRANE CHANNEL-LIKE PROTEIN"/>
    <property type="match status" value="1"/>
</dbReference>
<dbReference type="EMBL" id="CAXIEN010000104">
    <property type="protein sequence ID" value="CAL1277666.1"/>
    <property type="molecule type" value="Genomic_DNA"/>
</dbReference>
<dbReference type="GO" id="GO:0005886">
    <property type="term" value="C:plasma membrane"/>
    <property type="evidence" value="ECO:0007669"/>
    <property type="project" value="InterPro"/>
</dbReference>
<evidence type="ECO:0000259" key="8">
    <source>
        <dbReference type="Pfam" id="PF07810"/>
    </source>
</evidence>
<feature type="region of interest" description="Disordered" evidence="6">
    <location>
        <begin position="20"/>
        <end position="76"/>
    </location>
</feature>
<evidence type="ECO:0000256" key="5">
    <source>
        <dbReference type="ARBA" id="ARBA00023136"/>
    </source>
</evidence>
<evidence type="ECO:0000256" key="2">
    <source>
        <dbReference type="ARBA" id="ARBA00006510"/>
    </source>
</evidence>
<feature type="transmembrane region" description="Helical" evidence="7">
    <location>
        <begin position="955"/>
        <end position="976"/>
    </location>
</feature>